<protein>
    <recommendedName>
        <fullName evidence="6">Viral protein TPX</fullName>
    </recommendedName>
</protein>
<dbReference type="AlphaFoldDB" id="A0AAE4G213"/>
<dbReference type="EMBL" id="JAMZMH010000002">
    <property type="protein sequence ID" value="MDT0247950.1"/>
    <property type="molecule type" value="Genomic_DNA"/>
</dbReference>
<feature type="compositionally biased region" description="Low complexity" evidence="1">
    <location>
        <begin position="236"/>
        <end position="259"/>
    </location>
</feature>
<proteinExistence type="predicted"/>
<evidence type="ECO:0000256" key="1">
    <source>
        <dbReference type="SAM" id="MobiDB-lite"/>
    </source>
</evidence>
<organism evidence="4 5">
    <name type="scientific">Actinomyces oris</name>
    <dbReference type="NCBI Taxonomy" id="544580"/>
    <lineage>
        <taxon>Bacteria</taxon>
        <taxon>Bacillati</taxon>
        <taxon>Actinomycetota</taxon>
        <taxon>Actinomycetes</taxon>
        <taxon>Actinomycetales</taxon>
        <taxon>Actinomycetaceae</taxon>
        <taxon>Actinomyces</taxon>
    </lineage>
</organism>
<keyword evidence="2" id="KW-0472">Membrane</keyword>
<evidence type="ECO:0000256" key="3">
    <source>
        <dbReference type="SAM" id="SignalP"/>
    </source>
</evidence>
<gene>
    <name evidence="4" type="ORF">RMW62_02490</name>
</gene>
<comment type="caution">
    <text evidence="4">The sequence shown here is derived from an EMBL/GenBank/DDBJ whole genome shotgun (WGS) entry which is preliminary data.</text>
</comment>
<evidence type="ECO:0000313" key="5">
    <source>
        <dbReference type="Proteomes" id="UP001180729"/>
    </source>
</evidence>
<accession>A0AAE4G213</accession>
<name>A0AAE4G213_9ACTO</name>
<keyword evidence="2" id="KW-1133">Transmembrane helix</keyword>
<sequence length="307" mass="31853">MTPAIAHRIPRPLSVLTALAALALSAPLALIGAPGHAAPAEDDSATVTLSMDIVVKSDDTYSVKFVMSENGEYPVLQESTCTKDSFMAGSSTSNLDDLKATFKEDGDTRTCTMEGTSKISNKVNEVTHKNGEYIVKLPDFGDGPDSVDVEVTQSVTFPGKVTEADGGEVKGNKVTFTDFEGHTVKGKDGSIPMWVWILTGVVALAVIGAAATFFILRSKKNKPQTPYGTAAQGYDPSQAFPAQPGQQAGYGAPQAQPGYGTPGEQAGYGAPQAQPGYGTPGEQAGYGAPQAQPGQQPGYGAPGQGTY</sequence>
<dbReference type="Proteomes" id="UP001180729">
    <property type="component" value="Unassembled WGS sequence"/>
</dbReference>
<feature type="compositionally biased region" description="Low complexity" evidence="1">
    <location>
        <begin position="283"/>
        <end position="299"/>
    </location>
</feature>
<feature type="signal peptide" evidence="3">
    <location>
        <begin position="1"/>
        <end position="37"/>
    </location>
</feature>
<evidence type="ECO:0000256" key="2">
    <source>
        <dbReference type="SAM" id="Phobius"/>
    </source>
</evidence>
<feature type="chain" id="PRO_5042132684" description="Viral protein TPX" evidence="3">
    <location>
        <begin position="38"/>
        <end position="307"/>
    </location>
</feature>
<evidence type="ECO:0008006" key="6">
    <source>
        <dbReference type="Google" id="ProtNLM"/>
    </source>
</evidence>
<evidence type="ECO:0000313" key="4">
    <source>
        <dbReference type="EMBL" id="MDT0247950.1"/>
    </source>
</evidence>
<feature type="region of interest" description="Disordered" evidence="1">
    <location>
        <begin position="222"/>
        <end position="307"/>
    </location>
</feature>
<reference evidence="4" key="1">
    <citation type="submission" date="2022-06" db="EMBL/GenBank/DDBJ databases">
        <title>Draft Genome Sequences of Three Actinomyces oris Strains, Isolated from Healthy Human Feces.</title>
        <authorList>
            <person name="Ye Y."/>
            <person name="Liu C."/>
            <person name="Zhao J."/>
            <person name="Xu J."/>
            <person name="Huang H."/>
            <person name="Wang B."/>
            <person name="Wei J."/>
            <person name="Jing X."/>
        </authorList>
    </citation>
    <scope>NUCLEOTIDE SEQUENCE</scope>
    <source>
        <strain evidence="4">CNGBCC1803368</strain>
    </source>
</reference>
<keyword evidence="3" id="KW-0732">Signal</keyword>
<keyword evidence="2" id="KW-0812">Transmembrane</keyword>
<feature type="transmembrane region" description="Helical" evidence="2">
    <location>
        <begin position="193"/>
        <end position="216"/>
    </location>
</feature>
<dbReference type="RefSeq" id="WP_311372149.1">
    <property type="nucleotide sequence ID" value="NZ_JAMZMH010000002.1"/>
</dbReference>